<dbReference type="CDD" id="cd20070">
    <property type="entry name" value="5TM_YidC_Alb3"/>
    <property type="match status" value="1"/>
</dbReference>
<comment type="function">
    <text evidence="12">Required for the insertion and/or proper folding and/or complex formation of integral membrane proteins into the membrane. Involved in integration of membrane proteins that insert both dependently and independently of the Sec translocase complex, as well as at least some lipoproteins.</text>
</comment>
<keyword evidence="5 12" id="KW-0732">Signal</keyword>
<dbReference type="RefSeq" id="WP_029565798.1">
    <property type="nucleotide sequence ID" value="NZ_JNVC02000001.1"/>
</dbReference>
<dbReference type="PANTHER" id="PTHR12428">
    <property type="entry name" value="OXA1"/>
    <property type="match status" value="1"/>
</dbReference>
<dbReference type="Pfam" id="PF02096">
    <property type="entry name" value="60KD_IMP"/>
    <property type="match status" value="1"/>
</dbReference>
<evidence type="ECO:0000256" key="6">
    <source>
        <dbReference type="ARBA" id="ARBA00022927"/>
    </source>
</evidence>
<evidence type="ECO:0000256" key="4">
    <source>
        <dbReference type="ARBA" id="ARBA00022692"/>
    </source>
</evidence>
<keyword evidence="8 12" id="KW-0472">Membrane</keyword>
<comment type="similarity">
    <text evidence="12">Belongs to the OXA1/ALB3/YidC family. Type 2 subfamily.</text>
</comment>
<evidence type="ECO:0000256" key="1">
    <source>
        <dbReference type="ARBA" id="ARBA00004651"/>
    </source>
</evidence>
<keyword evidence="10 12" id="KW-0143">Chaperone</keyword>
<evidence type="ECO:0000256" key="12">
    <source>
        <dbReference type="HAMAP-Rule" id="MF_01811"/>
    </source>
</evidence>
<dbReference type="PANTHER" id="PTHR12428:SF65">
    <property type="entry name" value="CYTOCHROME C OXIDASE ASSEMBLY PROTEIN COX18, MITOCHONDRIAL"/>
    <property type="match status" value="1"/>
</dbReference>
<dbReference type="GO" id="GO:0005886">
    <property type="term" value="C:plasma membrane"/>
    <property type="evidence" value="ECO:0007669"/>
    <property type="project" value="UniProtKB-SubCell"/>
</dbReference>
<name>A0A084H4M2_METID</name>
<dbReference type="PROSITE" id="PS51257">
    <property type="entry name" value="PROKAR_LIPOPROTEIN"/>
    <property type="match status" value="1"/>
</dbReference>
<comment type="caution">
    <text evidence="14">The sequence shown here is derived from an EMBL/GenBank/DDBJ whole genome shotgun (WGS) entry which is preliminary data.</text>
</comment>
<evidence type="ECO:0000313" key="15">
    <source>
        <dbReference type="Proteomes" id="UP000028549"/>
    </source>
</evidence>
<dbReference type="NCBIfam" id="TIGR03592">
    <property type="entry name" value="yidC_oxa1_cterm"/>
    <property type="match status" value="1"/>
</dbReference>
<evidence type="ECO:0000256" key="2">
    <source>
        <dbReference type="ARBA" id="ARBA00022448"/>
    </source>
</evidence>
<feature type="transmembrane region" description="Helical" evidence="12">
    <location>
        <begin position="70"/>
        <end position="90"/>
    </location>
</feature>
<dbReference type="STRING" id="246786.GS18_0206415"/>
<keyword evidence="7 12" id="KW-1133">Transmembrane helix</keyword>
<sequence>MEKKSAFISRNVFLALLGLGLLILLSGCQQAGAGGIQEITSGTPGFFNHYFVYPFSVLLKTFADWFQGSYGFSIILVTLMIRFVLLPFALKQSRDQMQMKGKMAKAQPELSAIQEKMKKAKDAETKTKLQQETMKVYQKHQINPLAALGGCLPLLIQLPFLTGFYYAIQRTPEIAQHSFLWFNLGSPNLVLTLLAAGIYFLQARVSLVGLEEAQKKQMAMFSYLSPVMIGMFSLTAPAALPLYWTIGGMFVILQTLLTKKLFHADSTRNSKAEAPV</sequence>
<evidence type="ECO:0000259" key="13">
    <source>
        <dbReference type="Pfam" id="PF02096"/>
    </source>
</evidence>
<evidence type="ECO:0000313" key="14">
    <source>
        <dbReference type="EMBL" id="KEZ54534.1"/>
    </source>
</evidence>
<dbReference type="HAMAP" id="MF_01811">
    <property type="entry name" value="YidC_type2"/>
    <property type="match status" value="1"/>
</dbReference>
<evidence type="ECO:0000256" key="8">
    <source>
        <dbReference type="ARBA" id="ARBA00023136"/>
    </source>
</evidence>
<gene>
    <name evidence="12" type="primary">yidC</name>
    <name evidence="14" type="ORF">GS18_0206415</name>
</gene>
<evidence type="ECO:0000256" key="10">
    <source>
        <dbReference type="ARBA" id="ARBA00023186"/>
    </source>
</evidence>
<keyword evidence="3 12" id="KW-1003">Cell membrane</keyword>
<dbReference type="InterPro" id="IPR023060">
    <property type="entry name" value="YidC/YidC1/YidC2_Firmicutes"/>
</dbReference>
<dbReference type="GO" id="GO:0032977">
    <property type="term" value="F:membrane insertase activity"/>
    <property type="evidence" value="ECO:0007669"/>
    <property type="project" value="InterPro"/>
</dbReference>
<dbReference type="Proteomes" id="UP000028549">
    <property type="component" value="Unassembled WGS sequence"/>
</dbReference>
<comment type="subcellular location">
    <subcellularLocation>
        <location evidence="1 12">Cell membrane</location>
        <topology evidence="1 12">Multi-pass membrane protein</topology>
    </subcellularLocation>
</comment>
<feature type="domain" description="Membrane insertase YidC/Oxa/ALB C-terminal" evidence="13">
    <location>
        <begin position="70"/>
        <end position="260"/>
    </location>
</feature>
<keyword evidence="9" id="KW-0564">Palmitate</keyword>
<keyword evidence="11 12" id="KW-0449">Lipoprotein</keyword>
<dbReference type="OrthoDB" id="9780552at2"/>
<keyword evidence="15" id="KW-1185">Reference proteome</keyword>
<evidence type="ECO:0000256" key="3">
    <source>
        <dbReference type="ARBA" id="ARBA00022475"/>
    </source>
</evidence>
<dbReference type="AlphaFoldDB" id="A0A084H4M2"/>
<dbReference type="InterPro" id="IPR001708">
    <property type="entry name" value="YidC/ALB3/OXA1/COX18"/>
</dbReference>
<keyword evidence="4 12" id="KW-0812">Transmembrane</keyword>
<dbReference type="GO" id="GO:0015031">
    <property type="term" value="P:protein transport"/>
    <property type="evidence" value="ECO:0007669"/>
    <property type="project" value="UniProtKB-KW"/>
</dbReference>
<feature type="transmembrane region" description="Helical" evidence="12">
    <location>
        <begin position="188"/>
        <end position="207"/>
    </location>
</feature>
<organism evidence="14 15">
    <name type="scientific">Metabacillus indicus</name>
    <name type="common">Bacillus indicus</name>
    <dbReference type="NCBI Taxonomy" id="246786"/>
    <lineage>
        <taxon>Bacteria</taxon>
        <taxon>Bacillati</taxon>
        <taxon>Bacillota</taxon>
        <taxon>Bacilli</taxon>
        <taxon>Bacillales</taxon>
        <taxon>Bacillaceae</taxon>
        <taxon>Metabacillus</taxon>
    </lineage>
</organism>
<dbReference type="EMBL" id="JNVC02000001">
    <property type="protein sequence ID" value="KEZ54534.1"/>
    <property type="molecule type" value="Genomic_DNA"/>
</dbReference>
<dbReference type="GO" id="GO:0051205">
    <property type="term" value="P:protein insertion into membrane"/>
    <property type="evidence" value="ECO:0007669"/>
    <property type="project" value="TreeGrafter"/>
</dbReference>
<accession>A0A084H4M2</accession>
<dbReference type="PRINTS" id="PR00701">
    <property type="entry name" value="60KDINNERMP"/>
</dbReference>
<dbReference type="InterPro" id="IPR028055">
    <property type="entry name" value="YidC/Oxa/ALB_C"/>
</dbReference>
<keyword evidence="6 12" id="KW-0653">Protein transport</keyword>
<feature type="transmembrane region" description="Helical" evidence="12">
    <location>
        <begin position="145"/>
        <end position="168"/>
    </location>
</feature>
<evidence type="ECO:0000256" key="11">
    <source>
        <dbReference type="ARBA" id="ARBA00023288"/>
    </source>
</evidence>
<feature type="transmembrane region" description="Helical" evidence="12">
    <location>
        <begin position="219"/>
        <end position="236"/>
    </location>
</feature>
<evidence type="ECO:0000256" key="7">
    <source>
        <dbReference type="ARBA" id="ARBA00022989"/>
    </source>
</evidence>
<evidence type="ECO:0000256" key="9">
    <source>
        <dbReference type="ARBA" id="ARBA00023139"/>
    </source>
</evidence>
<proteinExistence type="inferred from homology"/>
<evidence type="ECO:0000256" key="5">
    <source>
        <dbReference type="ARBA" id="ARBA00022729"/>
    </source>
</evidence>
<keyword evidence="2 12" id="KW-0813">Transport</keyword>
<dbReference type="InterPro" id="IPR047196">
    <property type="entry name" value="YidC_ALB_C"/>
</dbReference>
<reference evidence="14 15" key="1">
    <citation type="journal article" date="2005" name="Int. J. Syst. Evol. Microbiol.">
        <title>Bacillus cibi sp. nov., isolated from jeotgal, a traditional Korean fermented seafood.</title>
        <authorList>
            <person name="Yoon J.H."/>
            <person name="Lee C.H."/>
            <person name="Oh T.K."/>
        </authorList>
    </citation>
    <scope>NUCLEOTIDE SEQUENCE [LARGE SCALE GENOMIC DNA]</scope>
    <source>
        <strain evidence="14 15">DSM 16189</strain>
    </source>
</reference>
<protein>
    <recommendedName>
        <fullName evidence="12">Membrane protein insertase YidC</fullName>
    </recommendedName>
    <alternativeName>
        <fullName evidence="12">Foldase YidC</fullName>
    </alternativeName>
    <alternativeName>
        <fullName evidence="12">Membrane integrase YidC</fullName>
    </alternativeName>
    <alternativeName>
        <fullName evidence="12">Membrane protein YidC</fullName>
    </alternativeName>
</protein>